<organism evidence="1 2">
    <name type="scientific">Segatella oris F0302</name>
    <dbReference type="NCBI Taxonomy" id="649760"/>
    <lineage>
        <taxon>Bacteria</taxon>
        <taxon>Pseudomonadati</taxon>
        <taxon>Bacteroidota</taxon>
        <taxon>Bacteroidia</taxon>
        <taxon>Bacteroidales</taxon>
        <taxon>Prevotellaceae</taxon>
        <taxon>Segatella</taxon>
    </lineage>
</organism>
<dbReference type="Proteomes" id="UP000004079">
    <property type="component" value="Unassembled WGS sequence"/>
</dbReference>
<protein>
    <submittedName>
        <fullName evidence="1">Uncharacterized protein</fullName>
    </submittedName>
</protein>
<reference evidence="1 2" key="1">
    <citation type="submission" date="2009-11" db="EMBL/GenBank/DDBJ databases">
        <authorList>
            <person name="Weinstock G."/>
            <person name="Sodergren E."/>
            <person name="Clifton S."/>
            <person name="Fulton L."/>
            <person name="Fulton B."/>
            <person name="Courtney L."/>
            <person name="Fronick C."/>
            <person name="Harrison M."/>
            <person name="Strong C."/>
            <person name="Farmer C."/>
            <person name="Delahaunty K."/>
            <person name="Markovic C."/>
            <person name="Hall O."/>
            <person name="Minx P."/>
            <person name="Tomlinson C."/>
            <person name="Mitreva M."/>
            <person name="Nelson J."/>
            <person name="Hou S."/>
            <person name="Wollam A."/>
            <person name="Pepin K.H."/>
            <person name="Johnson M."/>
            <person name="Bhonagiri V."/>
            <person name="Nash W.E."/>
            <person name="Warren W."/>
            <person name="Chinwalla A."/>
            <person name="Mardis E.R."/>
            <person name="Wilson R.K."/>
        </authorList>
    </citation>
    <scope>NUCLEOTIDE SEQUENCE [LARGE SCALE GENOMIC DNA]</scope>
    <source>
        <strain evidence="1 2">F0302</strain>
    </source>
</reference>
<evidence type="ECO:0000313" key="2">
    <source>
        <dbReference type="Proteomes" id="UP000004079"/>
    </source>
</evidence>
<name>D1QPE3_9BACT</name>
<dbReference type="HOGENOM" id="CLU_3294391_0_0_10"/>
<accession>D1QPE3</accession>
<dbReference type="STRING" id="649760.HMPREF0971_00833"/>
<dbReference type="EMBL" id="ACUZ02000010">
    <property type="protein sequence ID" value="EFB32818.1"/>
    <property type="molecule type" value="Genomic_DNA"/>
</dbReference>
<comment type="caution">
    <text evidence="1">The sequence shown here is derived from an EMBL/GenBank/DDBJ whole genome shotgun (WGS) entry which is preliminary data.</text>
</comment>
<gene>
    <name evidence="1" type="ORF">HMPREF0971_00833</name>
</gene>
<evidence type="ECO:0000313" key="1">
    <source>
        <dbReference type="EMBL" id="EFB32818.1"/>
    </source>
</evidence>
<dbReference type="AlphaFoldDB" id="D1QPE3"/>
<sequence>MTKRKNVAFRYMGTVFRMQSMAHDAAICVRLLRQMKLITF</sequence>
<proteinExistence type="predicted"/>